<evidence type="ECO:0000313" key="3">
    <source>
        <dbReference type="Proteomes" id="UP000323522"/>
    </source>
</evidence>
<evidence type="ECO:0000313" key="2">
    <source>
        <dbReference type="EMBL" id="QEM99767.1"/>
    </source>
</evidence>
<gene>
    <name evidence="1" type="ORF">ABIC99_003394</name>
    <name evidence="2" type="ORF">EWH46_02580</name>
</gene>
<proteinExistence type="predicted"/>
<dbReference type="EMBL" id="JBEPLS010000019">
    <property type="protein sequence ID" value="MET3605564.1"/>
    <property type="molecule type" value="Genomic_DNA"/>
</dbReference>
<dbReference type="EMBL" id="CP035708">
    <property type="protein sequence ID" value="QEM99767.1"/>
    <property type="molecule type" value="Genomic_DNA"/>
</dbReference>
<evidence type="ECO:0000313" key="1">
    <source>
        <dbReference type="EMBL" id="MET3605564.1"/>
    </source>
</evidence>
<sequence length="59" mass="6227">MTAADLAQAVVHELQRRADPATRSPSWPGVLAAINTDPRPFARALGLLAVTPRAGRTGH</sequence>
<reference evidence="1 4" key="2">
    <citation type="submission" date="2024-06" db="EMBL/GenBank/DDBJ databases">
        <title>Genomic Encyclopedia of Type Strains, Phase IV (KMG-IV): sequencing the most valuable type-strain genomes for metagenomic binning, comparative biology and taxonomic classification.</title>
        <authorList>
            <person name="Goeker M."/>
        </authorList>
    </citation>
    <scope>NUCLEOTIDE SEQUENCE [LARGE SCALE GENOMIC DNA]</scope>
    <source>
        <strain evidence="1 4">D-501</strain>
    </source>
</reference>
<dbReference type="AlphaFoldDB" id="A0A5C1PWT9"/>
<accession>A0A5C1PWT9</accession>
<dbReference type="RefSeq" id="WP_149502527.1">
    <property type="nucleotide sequence ID" value="NZ_CP035708.1"/>
</dbReference>
<keyword evidence="4" id="KW-1185">Reference proteome</keyword>
<dbReference type="KEGG" id="snn:EWH46_02580"/>
<name>A0A5C1PWT9_9BURK</name>
<dbReference type="Proteomes" id="UP000323522">
    <property type="component" value="Chromosome"/>
</dbReference>
<reference evidence="2 3" key="1">
    <citation type="submission" date="2019-02" db="EMBL/GenBank/DDBJ databases">
        <title>Complete Genome Sequence and Methylome Analysis of Sphaerotilus natans subsp. sulfidivorans D-507.</title>
        <authorList>
            <person name="Fomenkov A."/>
            <person name="Gridneva E."/>
            <person name="Smolyakov D."/>
            <person name="Dubinina G."/>
            <person name="Vincze T."/>
            <person name="Grabovich M."/>
            <person name="Roberts R.J."/>
        </authorList>
    </citation>
    <scope>NUCLEOTIDE SEQUENCE [LARGE SCALE GENOMIC DNA]</scope>
    <source>
        <strain evidence="2 3">D-507</strain>
    </source>
</reference>
<organism evidence="2 3">
    <name type="scientific">Sphaerotilus sulfidivorans</name>
    <dbReference type="NCBI Taxonomy" id="639200"/>
    <lineage>
        <taxon>Bacteria</taxon>
        <taxon>Pseudomonadati</taxon>
        <taxon>Pseudomonadota</taxon>
        <taxon>Betaproteobacteria</taxon>
        <taxon>Burkholderiales</taxon>
        <taxon>Sphaerotilaceae</taxon>
        <taxon>Sphaerotilus</taxon>
    </lineage>
</organism>
<evidence type="ECO:0000313" key="4">
    <source>
        <dbReference type="Proteomes" id="UP001549111"/>
    </source>
</evidence>
<protein>
    <submittedName>
        <fullName evidence="2">Uncharacterized protein</fullName>
    </submittedName>
</protein>
<dbReference type="Proteomes" id="UP001549111">
    <property type="component" value="Unassembled WGS sequence"/>
</dbReference>